<dbReference type="SUPFAM" id="SSF89796">
    <property type="entry name" value="CoA-transferase family III (CaiB/BaiF)"/>
    <property type="match status" value="1"/>
</dbReference>
<dbReference type="PANTHER" id="PTHR48207">
    <property type="entry name" value="SUCCINATE--HYDROXYMETHYLGLUTARATE COA-TRANSFERASE"/>
    <property type="match status" value="1"/>
</dbReference>
<dbReference type="RefSeq" id="WP_055402074.1">
    <property type="nucleotide sequence ID" value="NZ_JAMXAX010000135.1"/>
</dbReference>
<sequence length="373" mass="40648">MQQNLPLQGIRVVDLSRILSGPYCAMLLADMGAQVLKVESPQSPDQARTWGPPFHREQVAPHFLAANRGKKLLHLDLQDPNDIEHIRELIAQADVVVENFKVGSLKKLGLCKDQLLQDHKRLIWCSITGFGGSGPFAHRPGYDAIAQAASGWMSLTGNADCGPMKAAPPILDQSTGLFAALGILAKLHQRQTTGRGGLVEANLFSSGFALLGPFAQSTLLTGRSPKLVGNANPFISPFGRFLCDQDSYLMLTIGSDQQFTTLCKLLGVDERIAHDFAEHHVRIDRAQELNNILQGAFSRLTAQEWEEILGSRGIACSSVNSVAQALAHPQVEPLGLVQRDRLGHHQIASPVFLDGAPLWRVGRDSCKKPQKRA</sequence>
<reference evidence="3" key="1">
    <citation type="journal article" date="2019" name="Int. J. Syst. Evol. Microbiol.">
        <title>The Global Catalogue of Microorganisms (GCM) 10K type strain sequencing project: providing services to taxonomists for standard genome sequencing and annotation.</title>
        <authorList>
            <consortium name="The Broad Institute Genomics Platform"/>
            <consortium name="The Broad Institute Genome Sequencing Center for Infectious Disease"/>
            <person name="Wu L."/>
            <person name="Ma J."/>
        </authorList>
    </citation>
    <scope>NUCLEOTIDE SEQUENCE [LARGE SCALE GENOMIC DNA]</scope>
    <source>
        <strain evidence="3">CCUG 2113</strain>
    </source>
</reference>
<dbReference type="Gene3D" id="3.30.1540.10">
    <property type="entry name" value="formyl-coa transferase, domain 3"/>
    <property type="match status" value="1"/>
</dbReference>
<keyword evidence="3" id="KW-1185">Reference proteome</keyword>
<dbReference type="InterPro" id="IPR003673">
    <property type="entry name" value="CoA-Trfase_fam_III"/>
</dbReference>
<evidence type="ECO:0000313" key="3">
    <source>
        <dbReference type="Proteomes" id="UP001595693"/>
    </source>
</evidence>
<dbReference type="Proteomes" id="UP001595693">
    <property type="component" value="Unassembled WGS sequence"/>
</dbReference>
<organism evidence="2 3">
    <name type="scientific">Acidovorax facilis</name>
    <dbReference type="NCBI Taxonomy" id="12917"/>
    <lineage>
        <taxon>Bacteria</taxon>
        <taxon>Pseudomonadati</taxon>
        <taxon>Pseudomonadota</taxon>
        <taxon>Betaproteobacteria</taxon>
        <taxon>Burkholderiales</taxon>
        <taxon>Comamonadaceae</taxon>
        <taxon>Acidovorax</taxon>
    </lineage>
</organism>
<name>A0ABV8DJB3_9BURK</name>
<dbReference type="InterPro" id="IPR050483">
    <property type="entry name" value="CoA-transferase_III_domain"/>
</dbReference>
<dbReference type="Gene3D" id="3.40.50.10540">
    <property type="entry name" value="Crotonobetainyl-coa:carnitine coa-transferase, domain 1"/>
    <property type="match status" value="1"/>
</dbReference>
<dbReference type="Pfam" id="PF02515">
    <property type="entry name" value="CoA_transf_3"/>
    <property type="match status" value="1"/>
</dbReference>
<evidence type="ECO:0000313" key="2">
    <source>
        <dbReference type="EMBL" id="MFC3938095.1"/>
    </source>
</evidence>
<dbReference type="InterPro" id="IPR023606">
    <property type="entry name" value="CoA-Trfase_III_dom_1_sf"/>
</dbReference>
<protein>
    <submittedName>
        <fullName evidence="2">CaiB/BaiF CoA transferase family protein</fullName>
    </submittedName>
</protein>
<dbReference type="PANTHER" id="PTHR48207:SF3">
    <property type="entry name" value="SUCCINATE--HYDROXYMETHYLGLUTARATE COA-TRANSFERASE"/>
    <property type="match status" value="1"/>
</dbReference>
<dbReference type="InterPro" id="IPR044855">
    <property type="entry name" value="CoA-Trfase_III_dom3_sf"/>
</dbReference>
<gene>
    <name evidence="2" type="ORF">ACFOW3_26095</name>
</gene>
<comment type="caution">
    <text evidence="2">The sequence shown here is derived from an EMBL/GenBank/DDBJ whole genome shotgun (WGS) entry which is preliminary data.</text>
</comment>
<keyword evidence="1 2" id="KW-0808">Transferase</keyword>
<dbReference type="EMBL" id="JBHSAJ010000166">
    <property type="protein sequence ID" value="MFC3938095.1"/>
    <property type="molecule type" value="Genomic_DNA"/>
</dbReference>
<proteinExistence type="predicted"/>
<evidence type="ECO:0000256" key="1">
    <source>
        <dbReference type="ARBA" id="ARBA00022679"/>
    </source>
</evidence>
<accession>A0ABV8DJB3</accession>
<dbReference type="GO" id="GO:0016740">
    <property type="term" value="F:transferase activity"/>
    <property type="evidence" value="ECO:0007669"/>
    <property type="project" value="UniProtKB-KW"/>
</dbReference>